<feature type="domain" description="Cell wall protein YJL171C/Tos1 C-terminal" evidence="1">
    <location>
        <begin position="1"/>
        <end position="86"/>
    </location>
</feature>
<reference evidence="2 3" key="1">
    <citation type="submission" date="2023-08" db="EMBL/GenBank/DDBJ databases">
        <title>Black Yeasts Isolated from many extreme environments.</title>
        <authorList>
            <person name="Coleine C."/>
            <person name="Stajich J.E."/>
            <person name="Selbmann L."/>
        </authorList>
    </citation>
    <scope>NUCLEOTIDE SEQUENCE [LARGE SCALE GENOMIC DNA]</scope>
    <source>
        <strain evidence="2 3">CCFEE 536</strain>
    </source>
</reference>
<protein>
    <submittedName>
        <fullName evidence="2">Target of Sbf</fullName>
    </submittedName>
</protein>
<dbReference type="InterPro" id="IPR018805">
    <property type="entry name" value="YJL171C/Tos1_C"/>
</dbReference>
<gene>
    <name evidence="2" type="primary">TOS1_3</name>
    <name evidence="2" type="ORF">LTR16_009356</name>
</gene>
<feature type="non-terminal residue" evidence="2">
    <location>
        <position position="1"/>
    </location>
</feature>
<sequence length="104" mass="10974">YGPTECSCWTSGCGEFDIFEVLDSGNTRCKSTLHGNIAGGDSDYFVRPTSGTIKAALVLYDDNIHIQILDSNTSFGSSMSASAISNICSATSTQNKDTSVFALS</sequence>
<evidence type="ECO:0000313" key="2">
    <source>
        <dbReference type="EMBL" id="KAK5070659.1"/>
    </source>
</evidence>
<evidence type="ECO:0000313" key="3">
    <source>
        <dbReference type="Proteomes" id="UP001357485"/>
    </source>
</evidence>
<accession>A0ABR0JU23</accession>
<dbReference type="PANTHER" id="PTHR31737">
    <property type="entry name" value="PROTEIN TOS1"/>
    <property type="match status" value="1"/>
</dbReference>
<dbReference type="Pfam" id="PF10287">
    <property type="entry name" value="YJL171C_Tos1_C"/>
    <property type="match status" value="1"/>
</dbReference>
<proteinExistence type="predicted"/>
<dbReference type="PANTHER" id="PTHR31737:SF2">
    <property type="entry name" value="PROTEIN TOS1"/>
    <property type="match status" value="1"/>
</dbReference>
<comment type="caution">
    <text evidence="2">The sequence shown here is derived from an EMBL/GenBank/DDBJ whole genome shotgun (WGS) entry which is preliminary data.</text>
</comment>
<dbReference type="EMBL" id="JAVRRA010027043">
    <property type="protein sequence ID" value="KAK5070659.1"/>
    <property type="molecule type" value="Genomic_DNA"/>
</dbReference>
<evidence type="ECO:0000259" key="1">
    <source>
        <dbReference type="Pfam" id="PF10287"/>
    </source>
</evidence>
<keyword evidence="3" id="KW-1185">Reference proteome</keyword>
<organism evidence="2 3">
    <name type="scientific">Cryomyces antarcticus</name>
    <dbReference type="NCBI Taxonomy" id="329879"/>
    <lineage>
        <taxon>Eukaryota</taxon>
        <taxon>Fungi</taxon>
        <taxon>Dikarya</taxon>
        <taxon>Ascomycota</taxon>
        <taxon>Pezizomycotina</taxon>
        <taxon>Dothideomycetes</taxon>
        <taxon>Dothideomycetes incertae sedis</taxon>
        <taxon>Cryomyces</taxon>
    </lineage>
</organism>
<dbReference type="Proteomes" id="UP001357485">
    <property type="component" value="Unassembled WGS sequence"/>
</dbReference>
<name>A0ABR0JU23_9PEZI</name>